<evidence type="ECO:0000313" key="10">
    <source>
        <dbReference type="EMBL" id="PWD82329.1"/>
    </source>
</evidence>
<feature type="transmembrane region" description="Helical" evidence="8">
    <location>
        <begin position="84"/>
        <end position="102"/>
    </location>
</feature>
<evidence type="ECO:0000256" key="6">
    <source>
        <dbReference type="ARBA" id="ARBA00022989"/>
    </source>
</evidence>
<accession>A0A2U2AIB7</accession>
<dbReference type="PANTHER" id="PTHR43528">
    <property type="entry name" value="ALPHA-KETOGLUTARATE PERMEASE"/>
    <property type="match status" value="1"/>
</dbReference>
<feature type="transmembrane region" description="Helical" evidence="8">
    <location>
        <begin position="306"/>
        <end position="327"/>
    </location>
</feature>
<feature type="transmembrane region" description="Helical" evidence="8">
    <location>
        <begin position="239"/>
        <end position="258"/>
    </location>
</feature>
<dbReference type="Gene3D" id="1.20.1250.20">
    <property type="entry name" value="MFS general substrate transporter like domains"/>
    <property type="match status" value="1"/>
</dbReference>
<feature type="transmembrane region" description="Helical" evidence="8">
    <location>
        <begin position="278"/>
        <end position="297"/>
    </location>
</feature>
<feature type="transmembrane region" description="Helical" evidence="8">
    <location>
        <begin position="149"/>
        <end position="172"/>
    </location>
</feature>
<keyword evidence="7 8" id="KW-0472">Membrane</keyword>
<organism evidence="10 11">
    <name type="scientific">Ignatzschineria indica</name>
    <dbReference type="NCBI Taxonomy" id="472583"/>
    <lineage>
        <taxon>Bacteria</taxon>
        <taxon>Pseudomonadati</taxon>
        <taxon>Pseudomonadota</taxon>
        <taxon>Gammaproteobacteria</taxon>
        <taxon>Cardiobacteriales</taxon>
        <taxon>Ignatzschineriaceae</taxon>
        <taxon>Ignatzschineria</taxon>
    </lineage>
</organism>
<feature type="transmembrane region" description="Helical" evidence="8">
    <location>
        <begin position="108"/>
        <end position="128"/>
    </location>
</feature>
<dbReference type="RefSeq" id="WP_109236822.1">
    <property type="nucleotide sequence ID" value="NZ_BMXZ01000003.1"/>
</dbReference>
<dbReference type="InterPro" id="IPR036259">
    <property type="entry name" value="MFS_trans_sf"/>
</dbReference>
<keyword evidence="2" id="KW-0813">Transport</keyword>
<keyword evidence="6 8" id="KW-1133">Transmembrane helix</keyword>
<keyword evidence="11" id="KW-1185">Reference proteome</keyword>
<evidence type="ECO:0000256" key="3">
    <source>
        <dbReference type="ARBA" id="ARBA00022475"/>
    </source>
</evidence>
<comment type="caution">
    <text evidence="10">The sequence shown here is derived from an EMBL/GenBank/DDBJ whole genome shotgun (WGS) entry which is preliminary data.</text>
</comment>
<proteinExistence type="predicted"/>
<dbReference type="SUPFAM" id="SSF103473">
    <property type="entry name" value="MFS general substrate transporter"/>
    <property type="match status" value="1"/>
</dbReference>
<protein>
    <submittedName>
        <fullName evidence="10">MFS transporter</fullName>
    </submittedName>
</protein>
<dbReference type="Pfam" id="PF07690">
    <property type="entry name" value="MFS_1"/>
    <property type="match status" value="1"/>
</dbReference>
<dbReference type="InterPro" id="IPR011701">
    <property type="entry name" value="MFS"/>
</dbReference>
<evidence type="ECO:0000256" key="4">
    <source>
        <dbReference type="ARBA" id="ARBA00022692"/>
    </source>
</evidence>
<gene>
    <name evidence="10" type="ORF">DC082_09790</name>
</gene>
<evidence type="ECO:0000256" key="5">
    <source>
        <dbReference type="ARBA" id="ARBA00022847"/>
    </source>
</evidence>
<dbReference type="InterPro" id="IPR020846">
    <property type="entry name" value="MFS_dom"/>
</dbReference>
<dbReference type="PANTHER" id="PTHR43528:SF7">
    <property type="entry name" value="MFS TRANSPORTER"/>
    <property type="match status" value="1"/>
</dbReference>
<feature type="transmembrane region" description="Helical" evidence="8">
    <location>
        <begin position="21"/>
        <end position="42"/>
    </location>
</feature>
<evidence type="ECO:0000259" key="9">
    <source>
        <dbReference type="PROSITE" id="PS50850"/>
    </source>
</evidence>
<comment type="subcellular location">
    <subcellularLocation>
        <location evidence="1">Cell membrane</location>
        <topology evidence="1">Multi-pass membrane protein</topology>
    </subcellularLocation>
</comment>
<sequence>MAQGLTRDEVKTLSLSSLGGALEFYDFIVFLTFASTLRVLFFPAESELVATVMTYLTYAIAYFVRPLSGVVLAHFGDLIGRKKVFMFSLFMMALPTLAIGLLPTYESIGYFAPALLLLMRILQGVALGGEVPSAHVFVTEHVSHGRFGIANSAIAAGLTFGVLIGHFVSTMMNITFTASETLAYAWRIPFILGGVLGLLAVYLRRYLKETPVFLEMQKQKALHAGTPMKTLLKDFRPQLFIATLSTWLLIAGVVLVLLAPNLMKSEVFNIEAGFVNKAALVATFMNIVGSLAAGLLVDRIGLRKTLFGFASLLAITSYIFFTALGSSDLTQVGILYAIASFFLGIVACVPMIIIRLFPADVRLTGMGFSYNIGNAVFAGLTTFLVPVIAEHFHPMFIAYYILFLCALGIFLSLYLGRERFKSYL</sequence>
<evidence type="ECO:0000256" key="7">
    <source>
        <dbReference type="ARBA" id="ARBA00023136"/>
    </source>
</evidence>
<evidence type="ECO:0000256" key="2">
    <source>
        <dbReference type="ARBA" id="ARBA00022448"/>
    </source>
</evidence>
<keyword evidence="5" id="KW-0769">Symport</keyword>
<feature type="transmembrane region" description="Helical" evidence="8">
    <location>
        <begin position="184"/>
        <end position="203"/>
    </location>
</feature>
<evidence type="ECO:0000313" key="11">
    <source>
        <dbReference type="Proteomes" id="UP000244948"/>
    </source>
</evidence>
<feature type="transmembrane region" description="Helical" evidence="8">
    <location>
        <begin position="48"/>
        <end position="72"/>
    </location>
</feature>
<dbReference type="AlphaFoldDB" id="A0A2U2AIB7"/>
<feature type="transmembrane region" description="Helical" evidence="8">
    <location>
        <begin position="395"/>
        <end position="415"/>
    </location>
</feature>
<name>A0A2U2AIB7_9GAMM</name>
<dbReference type="GO" id="GO:0005886">
    <property type="term" value="C:plasma membrane"/>
    <property type="evidence" value="ECO:0007669"/>
    <property type="project" value="UniProtKB-SubCell"/>
</dbReference>
<dbReference type="PROSITE" id="PS50850">
    <property type="entry name" value="MFS"/>
    <property type="match status" value="1"/>
</dbReference>
<keyword evidence="3" id="KW-1003">Cell membrane</keyword>
<dbReference type="Proteomes" id="UP000244948">
    <property type="component" value="Unassembled WGS sequence"/>
</dbReference>
<reference evidence="10 11" key="1">
    <citation type="journal article" date="2018" name="Genome Announc.">
        <title>Ignatzschineria cameli sp. nov., isolated from necrotic foot tissue of dromedaries (Camelus dromedarius) and associated maggots (Wohlfahrtia species) in Dubai.</title>
        <authorList>
            <person name="Tsang C.C."/>
            <person name="Tang J.Y."/>
            <person name="Fong J.Y."/>
            <person name="Kinne J."/>
            <person name="Lee H.H."/>
            <person name="Joseph M."/>
            <person name="Jose S."/>
            <person name="Schuster R.K."/>
            <person name="Tang Y."/>
            <person name="Sivakumar S."/>
            <person name="Chen J.H."/>
            <person name="Teng J.L."/>
            <person name="Lau S.K."/>
            <person name="Wernery U."/>
            <person name="Woo P.C."/>
        </authorList>
    </citation>
    <scope>NUCLEOTIDE SEQUENCE [LARGE SCALE GENOMIC DNA]</scope>
    <source>
        <strain evidence="10 11">KCTC 22643</strain>
    </source>
</reference>
<feature type="domain" description="Major facilitator superfamily (MFS) profile" evidence="9">
    <location>
        <begin position="12"/>
        <end position="420"/>
    </location>
</feature>
<evidence type="ECO:0000256" key="8">
    <source>
        <dbReference type="SAM" id="Phobius"/>
    </source>
</evidence>
<feature type="transmembrane region" description="Helical" evidence="8">
    <location>
        <begin position="368"/>
        <end position="389"/>
    </location>
</feature>
<dbReference type="EMBL" id="QEWR01000007">
    <property type="protein sequence ID" value="PWD82329.1"/>
    <property type="molecule type" value="Genomic_DNA"/>
</dbReference>
<feature type="transmembrane region" description="Helical" evidence="8">
    <location>
        <begin position="333"/>
        <end position="356"/>
    </location>
</feature>
<dbReference type="GO" id="GO:0015293">
    <property type="term" value="F:symporter activity"/>
    <property type="evidence" value="ECO:0007669"/>
    <property type="project" value="UniProtKB-KW"/>
</dbReference>
<keyword evidence="4 8" id="KW-0812">Transmembrane</keyword>
<evidence type="ECO:0000256" key="1">
    <source>
        <dbReference type="ARBA" id="ARBA00004651"/>
    </source>
</evidence>
<dbReference type="InterPro" id="IPR051084">
    <property type="entry name" value="H+-coupled_symporters"/>
</dbReference>